<accession>A0A0J6EB93</accession>
<dbReference type="SUPFAM" id="SSF109604">
    <property type="entry name" value="HD-domain/PDEase-like"/>
    <property type="match status" value="1"/>
</dbReference>
<comment type="caution">
    <text evidence="2">The sequence shown here is derived from an EMBL/GenBank/DDBJ whole genome shotgun (WGS) entry which is preliminary data.</text>
</comment>
<feature type="domain" description="HD" evidence="1">
    <location>
        <begin position="23"/>
        <end position="139"/>
    </location>
</feature>
<dbReference type="OrthoDB" id="2352233at2"/>
<keyword evidence="2" id="KW-0378">Hydrolase</keyword>
<evidence type="ECO:0000313" key="4">
    <source>
        <dbReference type="Proteomes" id="UP000036168"/>
    </source>
</evidence>
<organism evidence="2 4">
    <name type="scientific">Bacillus glycinifermentans</name>
    <dbReference type="NCBI Taxonomy" id="1664069"/>
    <lineage>
        <taxon>Bacteria</taxon>
        <taxon>Bacillati</taxon>
        <taxon>Bacillota</taxon>
        <taxon>Bacilli</taxon>
        <taxon>Bacillales</taxon>
        <taxon>Bacillaceae</taxon>
        <taxon>Bacillus</taxon>
    </lineage>
</organism>
<evidence type="ECO:0000313" key="2">
    <source>
        <dbReference type="EMBL" id="KRT94205.1"/>
    </source>
</evidence>
<dbReference type="EMBL" id="JARRTL010000016">
    <property type="protein sequence ID" value="MEC0486309.1"/>
    <property type="molecule type" value="Genomic_DNA"/>
</dbReference>
<dbReference type="GO" id="GO:0016787">
    <property type="term" value="F:hydrolase activity"/>
    <property type="evidence" value="ECO:0007669"/>
    <property type="project" value="UniProtKB-KW"/>
</dbReference>
<dbReference type="Proteomes" id="UP000036168">
    <property type="component" value="Unassembled WGS sequence"/>
</dbReference>
<dbReference type="Gene3D" id="1.10.3210.10">
    <property type="entry name" value="Hypothetical protein af1432"/>
    <property type="match status" value="1"/>
</dbReference>
<dbReference type="CDD" id="cd00077">
    <property type="entry name" value="HDc"/>
    <property type="match status" value="1"/>
</dbReference>
<dbReference type="RefSeq" id="WP_048353810.1">
    <property type="nucleotide sequence ID" value="NZ_CP023481.1"/>
</dbReference>
<name>A0A0J6HKG8_9BACI</name>
<dbReference type="Pfam" id="PF01966">
    <property type="entry name" value="HD"/>
    <property type="match status" value="1"/>
</dbReference>
<sequence length="176" mass="20076">MRNVTLMDVFTHPIAQKYLRRSGVAHAVACAYHAYRLAVKSGVDPDVATKAALLHDIGHYEWYTDGEWDYEKYKQNDIHAIKGAERAHKLLIRLGEEPKAAKEIALAILLHTDSYLPEGDLDKNKLQQIVKKADELDEEPGGNHHYRKIDPELAAEKIKQLDRMVEQARLPMKKTV</sequence>
<dbReference type="STRING" id="1664069.BGLY_3756"/>
<evidence type="ECO:0000259" key="1">
    <source>
        <dbReference type="PROSITE" id="PS51831"/>
    </source>
</evidence>
<keyword evidence="5" id="KW-1185">Reference proteome</keyword>
<reference evidence="3 5" key="3">
    <citation type="submission" date="2023-03" db="EMBL/GenBank/DDBJ databases">
        <title>Agriculturally important microbes genome sequencing.</title>
        <authorList>
            <person name="Dunlap C."/>
        </authorList>
    </citation>
    <scope>NUCLEOTIDE SEQUENCE [LARGE SCALE GENOMIC DNA]</scope>
    <source>
        <strain evidence="3 5">CBP-3203</strain>
    </source>
</reference>
<reference evidence="2" key="2">
    <citation type="submission" date="2015-10" db="EMBL/GenBank/DDBJ databases">
        <authorList>
            <person name="Gilbert D.G."/>
        </authorList>
    </citation>
    <scope>NUCLEOTIDE SEQUENCE</scope>
    <source>
        <strain evidence="2">GO-13</strain>
    </source>
</reference>
<dbReference type="PROSITE" id="PS51831">
    <property type="entry name" value="HD"/>
    <property type="match status" value="1"/>
</dbReference>
<evidence type="ECO:0000313" key="3">
    <source>
        <dbReference type="EMBL" id="MEC0486309.1"/>
    </source>
</evidence>
<evidence type="ECO:0000313" key="5">
    <source>
        <dbReference type="Proteomes" id="UP001341297"/>
    </source>
</evidence>
<dbReference type="InterPro" id="IPR006675">
    <property type="entry name" value="HDIG_dom"/>
</dbReference>
<dbReference type="NCBIfam" id="TIGR00277">
    <property type="entry name" value="HDIG"/>
    <property type="match status" value="1"/>
</dbReference>
<dbReference type="InterPro" id="IPR003607">
    <property type="entry name" value="HD/PDEase_dom"/>
</dbReference>
<dbReference type="EMBL" id="LECW02000012">
    <property type="protein sequence ID" value="KRT94205.1"/>
    <property type="molecule type" value="Genomic_DNA"/>
</dbReference>
<dbReference type="InterPro" id="IPR006674">
    <property type="entry name" value="HD_domain"/>
</dbReference>
<dbReference type="PATRIC" id="fig|1664069.3.peg.3917"/>
<protein>
    <submittedName>
        <fullName evidence="3">HD domain-containing protein</fullName>
    </submittedName>
    <submittedName>
        <fullName evidence="2">Phosphohydrolase</fullName>
    </submittedName>
</protein>
<dbReference type="Proteomes" id="UP001341297">
    <property type="component" value="Unassembled WGS sequence"/>
</dbReference>
<reference evidence="2 4" key="1">
    <citation type="journal article" date="2015" name="Int. J. Syst. Evol. Microbiol.">
        <title>Bacillus glycinifermentans sp. nov., isolated from fermented soybean paste.</title>
        <authorList>
            <person name="Kim S.J."/>
            <person name="Dunlap C.A."/>
            <person name="Kwon S.W."/>
            <person name="Rooney A.P."/>
        </authorList>
    </citation>
    <scope>NUCLEOTIDE SEQUENCE [LARGE SCALE GENOMIC DNA]</scope>
    <source>
        <strain evidence="2 4">GO-13</strain>
    </source>
</reference>
<accession>A0A0J6HKG8</accession>
<gene>
    <name evidence="2" type="ORF">AB447_202640</name>
    <name evidence="3" type="ORF">P8828_16070</name>
</gene>
<dbReference type="SMART" id="SM00471">
    <property type="entry name" value="HDc"/>
    <property type="match status" value="1"/>
</dbReference>
<proteinExistence type="predicted"/>
<dbReference type="AlphaFoldDB" id="A0A0J6HKG8"/>